<evidence type="ECO:0000313" key="3">
    <source>
        <dbReference type="Proteomes" id="UP000272942"/>
    </source>
</evidence>
<dbReference type="WBParaSite" id="ECPE_0000292001-mRNA-1">
    <property type="protein sequence ID" value="ECPE_0000292001-mRNA-1"/>
    <property type="gene ID" value="ECPE_0000292001"/>
</dbReference>
<protein>
    <submittedName>
        <fullName evidence="2 4">Uncharacterized protein</fullName>
    </submittedName>
</protein>
<reference evidence="4" key="1">
    <citation type="submission" date="2016-06" db="UniProtKB">
        <authorList>
            <consortium name="WormBaseParasite"/>
        </authorList>
    </citation>
    <scope>IDENTIFICATION</scope>
</reference>
<reference evidence="2 3" key="2">
    <citation type="submission" date="2018-11" db="EMBL/GenBank/DDBJ databases">
        <authorList>
            <consortium name="Pathogen Informatics"/>
        </authorList>
    </citation>
    <scope>NUCLEOTIDE SEQUENCE [LARGE SCALE GENOMIC DNA]</scope>
    <source>
        <strain evidence="2 3">Egypt</strain>
    </source>
</reference>
<sequence>MIRSTLLHYRMSPLLWAIVVFLLLLNEAPDSVEAGTLSKLLRQNCTVICAMYGVVCAQKEDDIQECMNRVRLCAEECAKPEPVEYF</sequence>
<evidence type="ECO:0000313" key="4">
    <source>
        <dbReference type="WBParaSite" id="ECPE_0000292001-mRNA-1"/>
    </source>
</evidence>
<organism evidence="4">
    <name type="scientific">Echinostoma caproni</name>
    <dbReference type="NCBI Taxonomy" id="27848"/>
    <lineage>
        <taxon>Eukaryota</taxon>
        <taxon>Metazoa</taxon>
        <taxon>Spiralia</taxon>
        <taxon>Lophotrochozoa</taxon>
        <taxon>Platyhelminthes</taxon>
        <taxon>Trematoda</taxon>
        <taxon>Digenea</taxon>
        <taxon>Plagiorchiida</taxon>
        <taxon>Echinostomata</taxon>
        <taxon>Echinostomatoidea</taxon>
        <taxon>Echinostomatidae</taxon>
        <taxon>Echinostoma</taxon>
    </lineage>
</organism>
<evidence type="ECO:0000313" key="2">
    <source>
        <dbReference type="EMBL" id="VDP67838.1"/>
    </source>
</evidence>
<gene>
    <name evidence="2" type="ORF">ECPE_LOCUS2917</name>
</gene>
<proteinExistence type="predicted"/>
<evidence type="ECO:0000256" key="1">
    <source>
        <dbReference type="SAM" id="SignalP"/>
    </source>
</evidence>
<dbReference type="AlphaFoldDB" id="A0A183A7I2"/>
<accession>A0A183A7I2</accession>
<name>A0A183A7I2_9TREM</name>
<feature type="signal peptide" evidence="1">
    <location>
        <begin position="1"/>
        <end position="34"/>
    </location>
</feature>
<dbReference type="EMBL" id="UZAN01039956">
    <property type="protein sequence ID" value="VDP67838.1"/>
    <property type="molecule type" value="Genomic_DNA"/>
</dbReference>
<keyword evidence="3" id="KW-1185">Reference proteome</keyword>
<dbReference type="Proteomes" id="UP000272942">
    <property type="component" value="Unassembled WGS sequence"/>
</dbReference>
<keyword evidence="1" id="KW-0732">Signal</keyword>
<feature type="chain" id="PRO_5043137870" evidence="1">
    <location>
        <begin position="35"/>
        <end position="86"/>
    </location>
</feature>
<dbReference type="OrthoDB" id="10491292at2759"/>